<evidence type="ECO:0000313" key="2">
    <source>
        <dbReference type="EMBL" id="NER30596.1"/>
    </source>
</evidence>
<dbReference type="InterPro" id="IPR024983">
    <property type="entry name" value="CHAT_dom"/>
</dbReference>
<dbReference type="EMBL" id="JAAHFQ010000596">
    <property type="protein sequence ID" value="NER30596.1"/>
    <property type="molecule type" value="Genomic_DNA"/>
</dbReference>
<feature type="domain" description="CHAT" evidence="1">
    <location>
        <begin position="43"/>
        <end position="342"/>
    </location>
</feature>
<dbReference type="Pfam" id="PF12770">
    <property type="entry name" value="CHAT"/>
    <property type="match status" value="1"/>
</dbReference>
<name>A0A6B3NAH9_9CYAN</name>
<organism evidence="2">
    <name type="scientific">Symploca sp. SIO1C4</name>
    <dbReference type="NCBI Taxonomy" id="2607765"/>
    <lineage>
        <taxon>Bacteria</taxon>
        <taxon>Bacillati</taxon>
        <taxon>Cyanobacteriota</taxon>
        <taxon>Cyanophyceae</taxon>
        <taxon>Coleofasciculales</taxon>
        <taxon>Coleofasciculaceae</taxon>
        <taxon>Symploca</taxon>
    </lineage>
</organism>
<accession>A0A6B3NAH9</accession>
<feature type="non-terminal residue" evidence="2">
    <location>
        <position position="1"/>
    </location>
</feature>
<proteinExistence type="predicted"/>
<reference evidence="2" key="1">
    <citation type="submission" date="2019-11" db="EMBL/GenBank/DDBJ databases">
        <title>Genomic insights into an expanded diversity of filamentous marine cyanobacteria reveals the extraordinary biosynthetic potential of Moorea and Okeania.</title>
        <authorList>
            <person name="Ferreira Leao T."/>
            <person name="Wang M."/>
            <person name="Moss N."/>
            <person name="Da Silva R."/>
            <person name="Sanders J."/>
            <person name="Nurk S."/>
            <person name="Gurevich A."/>
            <person name="Humphrey G."/>
            <person name="Reher R."/>
            <person name="Zhu Q."/>
            <person name="Belda-Ferre P."/>
            <person name="Glukhov E."/>
            <person name="Rex R."/>
            <person name="Dorrestein P.C."/>
            <person name="Knight R."/>
            <person name="Pevzner P."/>
            <person name="Gerwick W.H."/>
            <person name="Gerwick L."/>
        </authorList>
    </citation>
    <scope>NUCLEOTIDE SEQUENCE</scope>
    <source>
        <strain evidence="2">SIO1C4</strain>
    </source>
</reference>
<protein>
    <submittedName>
        <fullName evidence="2">CHAT domain-containing protein</fullName>
    </submittedName>
</protein>
<gene>
    <name evidence="2" type="ORF">F6J89_24010</name>
</gene>
<comment type="caution">
    <text evidence="2">The sequence shown here is derived from an EMBL/GenBank/DDBJ whole genome shotgun (WGS) entry which is preliminary data.</text>
</comment>
<sequence length="344" mass="38290">CIEEVTLRETLPDVSRQILLDQVEKFRREITIPRKRKFTTYLKPAQQLYQWLIAPVEEQLQTNEIDIVVFSMDAGLRSLPVAALHDGQQFLIEKYGVAVVPSFALADLGYTDVRQAPVLAMGASKFTELSPLPAVPIELQNVSIGTWQGASFLNERFTLDNFKIQNKQQQFGIIHLATHAEFRPGELSNSFIQFFDERLSVTKLRKIANELGWSTATTSPIELLILSACQTALGDEQAELGFAGLAVQSGVKSALASLWYVSDAGTLALMSEFYQHLSQTPVKTVALQQTQLAMLRGEVLVENGKLKLSDGKTISLPPELAVQGNFNLSHPYFWSAFTMIGNWN</sequence>
<evidence type="ECO:0000259" key="1">
    <source>
        <dbReference type="Pfam" id="PF12770"/>
    </source>
</evidence>
<dbReference type="AlphaFoldDB" id="A0A6B3NAH9"/>